<organism evidence="7 8">
    <name type="scientific">Heterorhabditis bacteriophora</name>
    <name type="common">Entomopathogenic nematode worm</name>
    <dbReference type="NCBI Taxonomy" id="37862"/>
    <lineage>
        <taxon>Eukaryota</taxon>
        <taxon>Metazoa</taxon>
        <taxon>Ecdysozoa</taxon>
        <taxon>Nematoda</taxon>
        <taxon>Chromadorea</taxon>
        <taxon>Rhabditida</taxon>
        <taxon>Rhabditina</taxon>
        <taxon>Rhabditomorpha</taxon>
        <taxon>Strongyloidea</taxon>
        <taxon>Heterorhabditidae</taxon>
        <taxon>Heterorhabditis</taxon>
    </lineage>
</organism>
<dbReference type="WBParaSite" id="Hba_19425">
    <property type="protein sequence ID" value="Hba_19425"/>
    <property type="gene ID" value="Hba_19425"/>
</dbReference>
<comment type="subcellular location">
    <subcellularLocation>
        <location evidence="1">Membrane</location>
    </subcellularLocation>
</comment>
<evidence type="ECO:0000256" key="3">
    <source>
        <dbReference type="ARBA" id="ARBA00022989"/>
    </source>
</evidence>
<dbReference type="PRINTS" id="PR00237">
    <property type="entry name" value="GPCRRHODOPSN"/>
</dbReference>
<feature type="transmembrane region" description="Helical" evidence="5">
    <location>
        <begin position="151"/>
        <end position="169"/>
    </location>
</feature>
<keyword evidence="7" id="KW-1185">Reference proteome</keyword>
<evidence type="ECO:0000259" key="6">
    <source>
        <dbReference type="PROSITE" id="PS50262"/>
    </source>
</evidence>
<dbReference type="InterPro" id="IPR017452">
    <property type="entry name" value="GPCR_Rhodpsn_7TM"/>
</dbReference>
<sequence length="334" mass="37787">MLLSQDNSEDRRKVDTMLPLAEAHYGDELSFEQFLFDSKMSPSMRKILLRMVENGSIEHELGEQPAVAMMLLHHLVIILLTILGNGMLIYVILKNNQMLRRKRVTPVQMLMLHMCAADLLFALITMVPTMAITATVPTFHGPDALCKMVKFMQVIPMYASPFLLVAISADRYQAICRPLVSMKSNAYNRPVIYAAIAWSAAILFSTPQIVLFTKRDGDCKETYSAYQVGISSFSNFQVLNSLFCSTSFTLLYSILSYGFFPVPSLATFTFVKKNDIMLMHSSTGMQAHHKVRGAGSTPCTNGQTHTDYCRFKFRSLGTFLHHFSDRRSLARRYK</sequence>
<feature type="transmembrane region" description="Helical" evidence="5">
    <location>
        <begin position="190"/>
        <end position="210"/>
    </location>
</feature>
<evidence type="ECO:0000256" key="4">
    <source>
        <dbReference type="ARBA" id="ARBA00023136"/>
    </source>
</evidence>
<dbReference type="GO" id="GO:0016020">
    <property type="term" value="C:membrane"/>
    <property type="evidence" value="ECO:0007669"/>
    <property type="project" value="UniProtKB-SubCell"/>
</dbReference>
<feature type="transmembrane region" description="Helical" evidence="5">
    <location>
        <begin position="114"/>
        <end position="139"/>
    </location>
</feature>
<evidence type="ECO:0000256" key="2">
    <source>
        <dbReference type="ARBA" id="ARBA00022692"/>
    </source>
</evidence>
<reference evidence="8" key="1">
    <citation type="submission" date="2016-11" db="UniProtKB">
        <authorList>
            <consortium name="WormBaseParasite"/>
        </authorList>
    </citation>
    <scope>IDENTIFICATION</scope>
</reference>
<evidence type="ECO:0000256" key="5">
    <source>
        <dbReference type="SAM" id="Phobius"/>
    </source>
</evidence>
<feature type="transmembrane region" description="Helical" evidence="5">
    <location>
        <begin position="250"/>
        <end position="271"/>
    </location>
</feature>
<dbReference type="PANTHER" id="PTHR24224:SF6">
    <property type="entry name" value="CARDIOACCELERATORY PEPTIDE RECEPTOR-RELATED"/>
    <property type="match status" value="1"/>
</dbReference>
<dbReference type="SUPFAM" id="SSF81321">
    <property type="entry name" value="Family A G protein-coupled receptor-like"/>
    <property type="match status" value="1"/>
</dbReference>
<evidence type="ECO:0000256" key="1">
    <source>
        <dbReference type="ARBA" id="ARBA00004370"/>
    </source>
</evidence>
<feature type="transmembrane region" description="Helical" evidence="5">
    <location>
        <begin position="71"/>
        <end position="93"/>
    </location>
</feature>
<evidence type="ECO:0000313" key="8">
    <source>
        <dbReference type="WBParaSite" id="Hba_19425"/>
    </source>
</evidence>
<dbReference type="AlphaFoldDB" id="A0A1I7XPL7"/>
<dbReference type="Gene3D" id="1.20.1070.10">
    <property type="entry name" value="Rhodopsin 7-helix transmembrane proteins"/>
    <property type="match status" value="1"/>
</dbReference>
<dbReference type="InterPro" id="IPR052665">
    <property type="entry name" value="Neuropeptide-GPCR"/>
</dbReference>
<dbReference type="GO" id="GO:0004930">
    <property type="term" value="F:G protein-coupled receptor activity"/>
    <property type="evidence" value="ECO:0007669"/>
    <property type="project" value="InterPro"/>
</dbReference>
<keyword evidence="4 5" id="KW-0472">Membrane</keyword>
<dbReference type="Proteomes" id="UP000095283">
    <property type="component" value="Unplaced"/>
</dbReference>
<dbReference type="PANTHER" id="PTHR24224">
    <property type="entry name" value="CARDIOACCELERATORY PEPTIDE RECEPTOR-RELATED"/>
    <property type="match status" value="1"/>
</dbReference>
<feature type="domain" description="G-protein coupled receptors family 1 profile" evidence="6">
    <location>
        <begin position="84"/>
        <end position="334"/>
    </location>
</feature>
<keyword evidence="2 5" id="KW-0812">Transmembrane</keyword>
<accession>A0A1I7XPL7</accession>
<proteinExistence type="predicted"/>
<evidence type="ECO:0000313" key="7">
    <source>
        <dbReference type="Proteomes" id="UP000095283"/>
    </source>
</evidence>
<keyword evidence="3 5" id="KW-1133">Transmembrane helix</keyword>
<dbReference type="Pfam" id="PF00001">
    <property type="entry name" value="7tm_1"/>
    <property type="match status" value="1"/>
</dbReference>
<dbReference type="InterPro" id="IPR000276">
    <property type="entry name" value="GPCR_Rhodpsn"/>
</dbReference>
<protein>
    <submittedName>
        <fullName evidence="8">G_PROTEIN_RECEP_F1_2 domain-containing protein</fullName>
    </submittedName>
</protein>
<name>A0A1I7XPL7_HETBA</name>
<dbReference type="PROSITE" id="PS50262">
    <property type="entry name" value="G_PROTEIN_RECEP_F1_2"/>
    <property type="match status" value="1"/>
</dbReference>